<evidence type="ECO:0000313" key="1">
    <source>
        <dbReference type="EMBL" id="VDP70589.1"/>
    </source>
</evidence>
<accession>A0A183KXV3</accession>
<reference evidence="1 2" key="2">
    <citation type="submission" date="2018-11" db="EMBL/GenBank/DDBJ databases">
        <authorList>
            <consortium name="Pathogen Informatics"/>
        </authorList>
    </citation>
    <scope>NUCLEOTIDE SEQUENCE [LARGE SCALE GENOMIC DNA]</scope>
    <source>
        <strain evidence="1">Dakar</strain>
        <strain evidence="2">Dakar, Senegal</strain>
    </source>
</reference>
<sequence length="157" mass="17818">MIRLQEYDFSNGHVPGKENVMVGYLSRPDTEAALPLTAYAVNSIKGDPLEHVRQQKADPKLQEVNLTERELVINFITESLQPVFVQGELQNYQVDLVEQYIRSGEVYKPLEVVAQSSLKNDKERASLRKALEEIIDQSDETLLPGIFHNLSQIVILL</sequence>
<evidence type="ECO:0000313" key="2">
    <source>
        <dbReference type="Proteomes" id="UP000279833"/>
    </source>
</evidence>
<reference evidence="3" key="1">
    <citation type="submission" date="2016-06" db="UniProtKB">
        <authorList>
            <consortium name="WormBaseParasite"/>
        </authorList>
    </citation>
    <scope>IDENTIFICATION</scope>
</reference>
<keyword evidence="2" id="KW-1185">Reference proteome</keyword>
<protein>
    <submittedName>
        <fullName evidence="3">Type I site-specific deoxyribonuclease</fullName>
    </submittedName>
</protein>
<evidence type="ECO:0000313" key="3">
    <source>
        <dbReference type="WBParaSite" id="SCUD_0001990201-mRNA-1"/>
    </source>
</evidence>
<gene>
    <name evidence="1" type="ORF">SCUD_LOCUS19899</name>
</gene>
<organism evidence="3">
    <name type="scientific">Schistosoma curassoni</name>
    <dbReference type="NCBI Taxonomy" id="6186"/>
    <lineage>
        <taxon>Eukaryota</taxon>
        <taxon>Metazoa</taxon>
        <taxon>Spiralia</taxon>
        <taxon>Lophotrochozoa</taxon>
        <taxon>Platyhelminthes</taxon>
        <taxon>Trematoda</taxon>
        <taxon>Digenea</taxon>
        <taxon>Strigeidida</taxon>
        <taxon>Schistosomatoidea</taxon>
        <taxon>Schistosomatidae</taxon>
        <taxon>Schistosoma</taxon>
    </lineage>
</organism>
<dbReference type="STRING" id="6186.A0A183KXV3"/>
<name>A0A183KXV3_9TREM</name>
<dbReference type="WBParaSite" id="SCUD_0001990201-mRNA-1">
    <property type="protein sequence ID" value="SCUD_0001990201-mRNA-1"/>
    <property type="gene ID" value="SCUD_0001990201"/>
</dbReference>
<dbReference type="EMBL" id="UZAK01043316">
    <property type="protein sequence ID" value="VDP70589.1"/>
    <property type="molecule type" value="Genomic_DNA"/>
</dbReference>
<dbReference type="Proteomes" id="UP000279833">
    <property type="component" value="Unassembled WGS sequence"/>
</dbReference>
<proteinExistence type="predicted"/>
<dbReference type="AlphaFoldDB" id="A0A183KXV3"/>